<comment type="similarity">
    <text evidence="2">Belongs to the ABC transporter superfamily.</text>
</comment>
<protein>
    <submittedName>
        <fullName evidence="9">Amino acid ABC transporter ATP-binding protein</fullName>
    </submittedName>
</protein>
<dbReference type="Gene3D" id="3.40.50.300">
    <property type="entry name" value="P-loop containing nucleotide triphosphate hydrolases"/>
    <property type="match status" value="1"/>
</dbReference>
<dbReference type="GO" id="GO:0005886">
    <property type="term" value="C:plasma membrane"/>
    <property type="evidence" value="ECO:0007669"/>
    <property type="project" value="UniProtKB-SubCell"/>
</dbReference>
<organism evidence="9 11">
    <name type="scientific">Brenneria nigrifluens DSM 30175 = ATCC 13028</name>
    <dbReference type="NCBI Taxonomy" id="1121120"/>
    <lineage>
        <taxon>Bacteria</taxon>
        <taxon>Pseudomonadati</taxon>
        <taxon>Pseudomonadota</taxon>
        <taxon>Gammaproteobacteria</taxon>
        <taxon>Enterobacterales</taxon>
        <taxon>Pectobacteriaceae</taxon>
        <taxon>Brenneria</taxon>
    </lineage>
</organism>
<dbReference type="OrthoDB" id="9802264at2"/>
<reference evidence="9 11" key="1">
    <citation type="submission" date="2018-04" db="EMBL/GenBank/DDBJ databases">
        <title>Brenneria corticis sp.nov.</title>
        <authorList>
            <person name="Li Y."/>
        </authorList>
    </citation>
    <scope>NUCLEOTIDE SEQUENCE [LARGE SCALE GENOMIC DNA]</scope>
    <source>
        <strain evidence="9 11">LMG 2694</strain>
    </source>
</reference>
<keyword evidence="5" id="KW-0547">Nucleotide-binding</keyword>
<dbReference type="AlphaFoldDB" id="A0A2U1UVJ6"/>
<dbReference type="PANTHER" id="PTHR43166">
    <property type="entry name" value="AMINO ACID IMPORT ATP-BINDING PROTEIN"/>
    <property type="match status" value="1"/>
</dbReference>
<evidence type="ECO:0000313" key="11">
    <source>
        <dbReference type="Proteomes" id="UP000295985"/>
    </source>
</evidence>
<dbReference type="GO" id="GO:0015424">
    <property type="term" value="F:ABC-type amino acid transporter activity"/>
    <property type="evidence" value="ECO:0007669"/>
    <property type="project" value="InterPro"/>
</dbReference>
<dbReference type="Proteomes" id="UP000303847">
    <property type="component" value="Chromosome"/>
</dbReference>
<evidence type="ECO:0000256" key="3">
    <source>
        <dbReference type="ARBA" id="ARBA00022448"/>
    </source>
</evidence>
<dbReference type="PROSITE" id="PS00211">
    <property type="entry name" value="ABC_TRANSPORTER_1"/>
    <property type="match status" value="1"/>
</dbReference>
<dbReference type="InterPro" id="IPR017871">
    <property type="entry name" value="ABC_transporter-like_CS"/>
</dbReference>
<dbReference type="InterPro" id="IPR050086">
    <property type="entry name" value="MetN_ABC_transporter-like"/>
</dbReference>
<evidence type="ECO:0000256" key="2">
    <source>
        <dbReference type="ARBA" id="ARBA00005417"/>
    </source>
</evidence>
<dbReference type="PIRSF" id="PIRSF039085">
    <property type="entry name" value="ABC_ATPase_HisP"/>
    <property type="match status" value="1"/>
</dbReference>
<evidence type="ECO:0000256" key="7">
    <source>
        <dbReference type="ARBA" id="ARBA00023136"/>
    </source>
</evidence>
<keyword evidence="4" id="KW-1003">Cell membrane</keyword>
<name>A0A2U1UVJ6_9GAMM</name>
<dbReference type="EMBL" id="QDKK01000002">
    <property type="protein sequence ID" value="PWC25683.1"/>
    <property type="molecule type" value="Genomic_DNA"/>
</dbReference>
<dbReference type="EMBL" id="CP034036">
    <property type="protein sequence ID" value="QCR03452.1"/>
    <property type="molecule type" value="Genomic_DNA"/>
</dbReference>
<comment type="subcellular location">
    <subcellularLocation>
        <location evidence="1">Cell inner membrane</location>
        <topology evidence="1">Peripheral membrane protein</topology>
    </subcellularLocation>
</comment>
<dbReference type="SUPFAM" id="SSF52540">
    <property type="entry name" value="P-loop containing nucleoside triphosphate hydrolases"/>
    <property type="match status" value="1"/>
</dbReference>
<keyword evidence="12" id="KW-1185">Reference proteome</keyword>
<feature type="domain" description="ABC transporter" evidence="8">
    <location>
        <begin position="2"/>
        <end position="239"/>
    </location>
</feature>
<evidence type="ECO:0000313" key="9">
    <source>
        <dbReference type="EMBL" id="PWC25683.1"/>
    </source>
</evidence>
<reference evidence="10 12" key="2">
    <citation type="submission" date="2018-11" db="EMBL/GenBank/DDBJ databases">
        <title>Genome sequences of Brenneria nigrifluens and Brenneria rubrifaciens.</title>
        <authorList>
            <person name="Poret-Peterson A.T."/>
            <person name="McClean A.E."/>
            <person name="Kluepfel D.A."/>
        </authorList>
    </citation>
    <scope>NUCLEOTIDE SEQUENCE [LARGE SCALE GENOMIC DNA]</scope>
    <source>
        <strain evidence="10 12">ATCC 13028</strain>
    </source>
</reference>
<dbReference type="CDD" id="cd03262">
    <property type="entry name" value="ABC_HisP_GlnQ"/>
    <property type="match status" value="1"/>
</dbReference>
<evidence type="ECO:0000256" key="4">
    <source>
        <dbReference type="ARBA" id="ARBA00022475"/>
    </source>
</evidence>
<evidence type="ECO:0000313" key="12">
    <source>
        <dbReference type="Proteomes" id="UP000303847"/>
    </source>
</evidence>
<dbReference type="InterPro" id="IPR027417">
    <property type="entry name" value="P-loop_NTPase"/>
</dbReference>
<accession>A0A2U1UVJ6</accession>
<evidence type="ECO:0000256" key="1">
    <source>
        <dbReference type="ARBA" id="ARBA00004417"/>
    </source>
</evidence>
<sequence length="244" mass="27402">MIHLNKITKKFGDETILNKVSLEVKERDIVCIIGPSGSGKTTLLRCINFLEHADSGMIEIDKYRVDCARAKKKEINLLRGKSAMVFQNYNLFKNKTACENITEGLVYARKLPRRQAEEIAADLLQRVGLLHKKDSYPNSLSGGQKQRVGIARALAMNPSVLLLDEPTSALDPEMVGEVLKLIQKIAQEGQTMIIVTHEMNFAREIASRIIFMEGGTIVEDGTPETIFISPRQPRTRAFLERVSY</sequence>
<dbReference type="InterPro" id="IPR003439">
    <property type="entry name" value="ABC_transporter-like_ATP-bd"/>
</dbReference>
<evidence type="ECO:0000313" key="10">
    <source>
        <dbReference type="EMBL" id="QCR03452.1"/>
    </source>
</evidence>
<dbReference type="SMART" id="SM00382">
    <property type="entry name" value="AAA"/>
    <property type="match status" value="1"/>
</dbReference>
<dbReference type="InterPro" id="IPR030679">
    <property type="entry name" value="ABC_ATPase_HisP-typ"/>
</dbReference>
<dbReference type="GO" id="GO:0005524">
    <property type="term" value="F:ATP binding"/>
    <property type="evidence" value="ECO:0007669"/>
    <property type="project" value="UniProtKB-KW"/>
</dbReference>
<dbReference type="GO" id="GO:0016887">
    <property type="term" value="F:ATP hydrolysis activity"/>
    <property type="evidence" value="ECO:0007669"/>
    <property type="project" value="InterPro"/>
</dbReference>
<evidence type="ECO:0000256" key="5">
    <source>
        <dbReference type="ARBA" id="ARBA00022741"/>
    </source>
</evidence>
<dbReference type="Proteomes" id="UP000295985">
    <property type="component" value="Unassembled WGS sequence"/>
</dbReference>
<evidence type="ECO:0000256" key="6">
    <source>
        <dbReference type="ARBA" id="ARBA00022840"/>
    </source>
</evidence>
<gene>
    <name evidence="9" type="ORF">DDT54_03155</name>
    <name evidence="10" type="ORF">EH206_04025</name>
</gene>
<dbReference type="PROSITE" id="PS50893">
    <property type="entry name" value="ABC_TRANSPORTER_2"/>
    <property type="match status" value="1"/>
</dbReference>
<dbReference type="RefSeq" id="WP_009111537.1">
    <property type="nucleotide sequence ID" value="NZ_CP034036.1"/>
</dbReference>
<keyword evidence="7" id="KW-0472">Membrane</keyword>
<dbReference type="InterPro" id="IPR003593">
    <property type="entry name" value="AAA+_ATPase"/>
</dbReference>
<dbReference type="PANTHER" id="PTHR43166:SF35">
    <property type="entry name" value="L-CYSTINE IMPORT ATP-BINDING PROTEIN TCYN"/>
    <property type="match status" value="1"/>
</dbReference>
<keyword evidence="6 9" id="KW-0067">ATP-binding</keyword>
<proteinExistence type="inferred from homology"/>
<keyword evidence="3" id="KW-0813">Transport</keyword>
<dbReference type="Pfam" id="PF00005">
    <property type="entry name" value="ABC_tran"/>
    <property type="match status" value="1"/>
</dbReference>
<evidence type="ECO:0000259" key="8">
    <source>
        <dbReference type="PROSITE" id="PS50893"/>
    </source>
</evidence>